<dbReference type="GO" id="GO:0005886">
    <property type="term" value="C:plasma membrane"/>
    <property type="evidence" value="ECO:0007669"/>
    <property type="project" value="TreeGrafter"/>
</dbReference>
<dbReference type="Gene3D" id="2.60.40.10">
    <property type="entry name" value="Immunoglobulins"/>
    <property type="match status" value="1"/>
</dbReference>
<dbReference type="GO" id="GO:0002376">
    <property type="term" value="P:immune system process"/>
    <property type="evidence" value="ECO:0007669"/>
    <property type="project" value="UniProtKB-KW"/>
</dbReference>
<reference evidence="4" key="2">
    <citation type="submission" date="2025-08" db="UniProtKB">
        <authorList>
            <consortium name="Ensembl"/>
        </authorList>
    </citation>
    <scope>IDENTIFICATION</scope>
</reference>
<dbReference type="InterPro" id="IPR050413">
    <property type="entry name" value="TCR_beta_variable"/>
</dbReference>
<keyword evidence="5" id="KW-1185">Reference proteome</keyword>
<evidence type="ECO:0000256" key="2">
    <source>
        <dbReference type="ARBA" id="ARBA00022859"/>
    </source>
</evidence>
<protein>
    <recommendedName>
        <fullName evidence="3">Immunoglobulin V-set domain-containing protein</fullName>
    </recommendedName>
</protein>
<dbReference type="AlphaFoldDB" id="A0A7N4NUC4"/>
<dbReference type="Ensembl" id="ENSSHAT00000034799.1">
    <property type="protein sequence ID" value="ENSSHAP00000027872.1"/>
    <property type="gene ID" value="ENSSHAG00000026681.1"/>
</dbReference>
<organism evidence="4 5">
    <name type="scientific">Sarcophilus harrisii</name>
    <name type="common">Tasmanian devil</name>
    <name type="synonym">Sarcophilus laniarius</name>
    <dbReference type="NCBI Taxonomy" id="9305"/>
    <lineage>
        <taxon>Eukaryota</taxon>
        <taxon>Metazoa</taxon>
        <taxon>Chordata</taxon>
        <taxon>Craniata</taxon>
        <taxon>Vertebrata</taxon>
        <taxon>Euteleostomi</taxon>
        <taxon>Mammalia</taxon>
        <taxon>Metatheria</taxon>
        <taxon>Dasyuromorphia</taxon>
        <taxon>Dasyuridae</taxon>
        <taxon>Sarcophilus</taxon>
    </lineage>
</organism>
<name>A0A7N4NUC4_SARHA</name>
<feature type="domain" description="Immunoglobulin V-set" evidence="3">
    <location>
        <begin position="22"/>
        <end position="101"/>
    </location>
</feature>
<sequence>MRRMCYNVLRKYLSSISLLVKERKQKVVLRCDPIKGHNYVYWYQWLTGRKLTLLEYRDDKQVIHSSGISKPLFFTEWPRGLPCSLIIEPVEIEDSALYFCASSL</sequence>
<accession>A0A7N4NUC4</accession>
<dbReference type="Pfam" id="PF07686">
    <property type="entry name" value="V-set"/>
    <property type="match status" value="1"/>
</dbReference>
<reference evidence="4 5" key="1">
    <citation type="journal article" date="2011" name="Proc. Natl. Acad. Sci. U.S.A.">
        <title>Genetic diversity and population structure of the endangered marsupial Sarcophilus harrisii (Tasmanian devil).</title>
        <authorList>
            <person name="Miller W."/>
            <person name="Hayes V.M."/>
            <person name="Ratan A."/>
            <person name="Petersen D.C."/>
            <person name="Wittekindt N.E."/>
            <person name="Miller J."/>
            <person name="Walenz B."/>
            <person name="Knight J."/>
            <person name="Qi J."/>
            <person name="Zhao F."/>
            <person name="Wang Q."/>
            <person name="Bedoya-Reina O.C."/>
            <person name="Katiyar N."/>
            <person name="Tomsho L.P."/>
            <person name="Kasson L.M."/>
            <person name="Hardie R.A."/>
            <person name="Woodbridge P."/>
            <person name="Tindall E.A."/>
            <person name="Bertelsen M.F."/>
            <person name="Dixon D."/>
            <person name="Pyecroft S."/>
            <person name="Helgen K.M."/>
            <person name="Lesk A.M."/>
            <person name="Pringle T.H."/>
            <person name="Patterson N."/>
            <person name="Zhang Y."/>
            <person name="Kreiss A."/>
            <person name="Woods G.M."/>
            <person name="Jones M.E."/>
            <person name="Schuster S.C."/>
        </authorList>
    </citation>
    <scope>NUCLEOTIDE SEQUENCE [LARGE SCALE GENOMIC DNA]</scope>
</reference>
<dbReference type="PANTHER" id="PTHR23268">
    <property type="entry name" value="T-CELL RECEPTOR BETA CHAIN"/>
    <property type="match status" value="1"/>
</dbReference>
<evidence type="ECO:0000313" key="4">
    <source>
        <dbReference type="Ensembl" id="ENSSHAP00000027872.1"/>
    </source>
</evidence>
<dbReference type="GeneTree" id="ENSGT00940000155819"/>
<dbReference type="SUPFAM" id="SSF48726">
    <property type="entry name" value="Immunoglobulin"/>
    <property type="match status" value="1"/>
</dbReference>
<dbReference type="InterPro" id="IPR013106">
    <property type="entry name" value="Ig_V-set"/>
</dbReference>
<evidence type="ECO:0000259" key="3">
    <source>
        <dbReference type="Pfam" id="PF07686"/>
    </source>
</evidence>
<proteinExistence type="predicted"/>
<evidence type="ECO:0000313" key="5">
    <source>
        <dbReference type="Proteomes" id="UP000007648"/>
    </source>
</evidence>
<keyword evidence="1" id="KW-0732">Signal</keyword>
<dbReference type="InParanoid" id="A0A7N4NUC4"/>
<dbReference type="Proteomes" id="UP000007648">
    <property type="component" value="Unassembled WGS sequence"/>
</dbReference>
<dbReference type="GO" id="GO:0007166">
    <property type="term" value="P:cell surface receptor signaling pathway"/>
    <property type="evidence" value="ECO:0007669"/>
    <property type="project" value="TreeGrafter"/>
</dbReference>
<dbReference type="PANTHER" id="PTHR23268:SF14">
    <property type="entry name" value="T CELL RECEPTOR BETA VARIABLE 12-3-RELATED"/>
    <property type="match status" value="1"/>
</dbReference>
<dbReference type="InterPro" id="IPR036179">
    <property type="entry name" value="Ig-like_dom_sf"/>
</dbReference>
<dbReference type="InterPro" id="IPR013783">
    <property type="entry name" value="Ig-like_fold"/>
</dbReference>
<reference evidence="4" key="3">
    <citation type="submission" date="2025-09" db="UniProtKB">
        <authorList>
            <consortium name="Ensembl"/>
        </authorList>
    </citation>
    <scope>IDENTIFICATION</scope>
</reference>
<keyword evidence="2" id="KW-0391">Immunity</keyword>
<evidence type="ECO:0000256" key="1">
    <source>
        <dbReference type="ARBA" id="ARBA00022729"/>
    </source>
</evidence>